<keyword evidence="4 11" id="KW-0662">Pyridine nucleotide biosynthesis</keyword>
<dbReference type="GO" id="GO:0005524">
    <property type="term" value="F:ATP binding"/>
    <property type="evidence" value="ECO:0007669"/>
    <property type="project" value="UniProtKB-KW"/>
</dbReference>
<reference evidence="13 14" key="1">
    <citation type="submission" date="2020-04" db="EMBL/GenBank/DDBJ databases">
        <title>Enterovirga sp. isolate from soil.</title>
        <authorList>
            <person name="Chea S."/>
            <person name="Kim D.-U."/>
        </authorList>
    </citation>
    <scope>NUCLEOTIDE SEQUENCE [LARGE SCALE GENOMIC DNA]</scope>
    <source>
        <strain evidence="13 14">DB1703</strain>
    </source>
</reference>
<keyword evidence="7 11" id="KW-0547">Nucleotide-binding</keyword>
<evidence type="ECO:0000256" key="11">
    <source>
        <dbReference type="HAMAP-Rule" id="MF_00244"/>
    </source>
</evidence>
<comment type="catalytic activity">
    <reaction evidence="10 11">
        <text>nicotinate beta-D-ribonucleotide + ATP + H(+) = deamido-NAD(+) + diphosphate</text>
        <dbReference type="Rhea" id="RHEA:22860"/>
        <dbReference type="ChEBI" id="CHEBI:15378"/>
        <dbReference type="ChEBI" id="CHEBI:30616"/>
        <dbReference type="ChEBI" id="CHEBI:33019"/>
        <dbReference type="ChEBI" id="CHEBI:57502"/>
        <dbReference type="ChEBI" id="CHEBI:58437"/>
        <dbReference type="EC" id="2.7.7.18"/>
    </reaction>
</comment>
<dbReference type="AlphaFoldDB" id="A0A849HTS3"/>
<organism evidence="13 14">
    <name type="scientific">Enterovirga aerilata</name>
    <dbReference type="NCBI Taxonomy" id="2730920"/>
    <lineage>
        <taxon>Bacteria</taxon>
        <taxon>Pseudomonadati</taxon>
        <taxon>Pseudomonadota</taxon>
        <taxon>Alphaproteobacteria</taxon>
        <taxon>Hyphomicrobiales</taxon>
        <taxon>Methylobacteriaceae</taxon>
        <taxon>Enterovirga</taxon>
    </lineage>
</organism>
<dbReference type="UniPathway" id="UPA00253">
    <property type="reaction ID" value="UER00332"/>
</dbReference>
<dbReference type="InterPro" id="IPR014729">
    <property type="entry name" value="Rossmann-like_a/b/a_fold"/>
</dbReference>
<dbReference type="SUPFAM" id="SSF52374">
    <property type="entry name" value="Nucleotidylyl transferase"/>
    <property type="match status" value="1"/>
</dbReference>
<comment type="caution">
    <text evidence="13">The sequence shown here is derived from an EMBL/GenBank/DDBJ whole genome shotgun (WGS) entry which is preliminary data.</text>
</comment>
<dbReference type="EC" id="2.7.7.18" evidence="11"/>
<sequence>MEPAERGGLIRLPPTAAGLRIGLYGGSFDPPHAGHRHVAMAALRRLGLDRVWWIVGPGNPLKDTTRLPTVAERLAATRSLAGHPRMVVTGFEAELGARYTVDTLRFLTRRCPRVRFVYILGADSFANLHRWRAWREITSLVPLAVVDRPGWTLRALRSPAARTLPLFRVPPQTLAGSGPPAWTFLTGPRSNLSSTALRDKLLKTLDRR</sequence>
<evidence type="ECO:0000259" key="12">
    <source>
        <dbReference type="Pfam" id="PF01467"/>
    </source>
</evidence>
<name>A0A849HTS3_9HYPH</name>
<evidence type="ECO:0000256" key="4">
    <source>
        <dbReference type="ARBA" id="ARBA00022642"/>
    </source>
</evidence>
<dbReference type="Proteomes" id="UP000564885">
    <property type="component" value="Unassembled WGS sequence"/>
</dbReference>
<keyword evidence="14" id="KW-1185">Reference proteome</keyword>
<dbReference type="GO" id="GO:0004515">
    <property type="term" value="F:nicotinate-nucleotide adenylyltransferase activity"/>
    <property type="evidence" value="ECO:0007669"/>
    <property type="project" value="UniProtKB-UniRule"/>
</dbReference>
<evidence type="ECO:0000256" key="3">
    <source>
        <dbReference type="ARBA" id="ARBA00009014"/>
    </source>
</evidence>
<dbReference type="GO" id="GO:0009435">
    <property type="term" value="P:NAD+ biosynthetic process"/>
    <property type="evidence" value="ECO:0007669"/>
    <property type="project" value="UniProtKB-UniRule"/>
</dbReference>
<keyword evidence="9 11" id="KW-0520">NAD</keyword>
<dbReference type="EMBL" id="JABEPP010000001">
    <property type="protein sequence ID" value="NNM70896.1"/>
    <property type="molecule type" value="Genomic_DNA"/>
</dbReference>
<gene>
    <name evidence="11" type="primary">nadD</name>
    <name evidence="13" type="ORF">HJG44_00615</name>
</gene>
<evidence type="ECO:0000256" key="9">
    <source>
        <dbReference type="ARBA" id="ARBA00023027"/>
    </source>
</evidence>
<dbReference type="HAMAP" id="MF_00244">
    <property type="entry name" value="NaMN_adenylyltr"/>
    <property type="match status" value="1"/>
</dbReference>
<evidence type="ECO:0000256" key="5">
    <source>
        <dbReference type="ARBA" id="ARBA00022679"/>
    </source>
</evidence>
<evidence type="ECO:0000256" key="2">
    <source>
        <dbReference type="ARBA" id="ARBA00005019"/>
    </source>
</evidence>
<dbReference type="RefSeq" id="WP_171216423.1">
    <property type="nucleotide sequence ID" value="NZ_JABEPP010000001.1"/>
</dbReference>
<dbReference type="PANTHER" id="PTHR39321:SF3">
    <property type="entry name" value="PHOSPHOPANTETHEINE ADENYLYLTRANSFERASE"/>
    <property type="match status" value="1"/>
</dbReference>
<proteinExistence type="inferred from homology"/>
<keyword evidence="6 11" id="KW-0548">Nucleotidyltransferase</keyword>
<dbReference type="NCBIfam" id="NF000845">
    <property type="entry name" value="PRK00071.2-4"/>
    <property type="match status" value="1"/>
</dbReference>
<dbReference type="Pfam" id="PF01467">
    <property type="entry name" value="CTP_transf_like"/>
    <property type="match status" value="1"/>
</dbReference>
<comment type="pathway">
    <text evidence="2 11">Cofactor biosynthesis; NAD(+) biosynthesis; deamido-NAD(+) from nicotinate D-ribonucleotide: step 1/1.</text>
</comment>
<comment type="function">
    <text evidence="1 11">Catalyzes the reversible adenylation of nicotinate mononucleotide (NaMN) to nicotinic acid adenine dinucleotide (NaAD).</text>
</comment>
<evidence type="ECO:0000313" key="14">
    <source>
        <dbReference type="Proteomes" id="UP000564885"/>
    </source>
</evidence>
<dbReference type="NCBIfam" id="TIGR00482">
    <property type="entry name" value="nicotinate (nicotinamide) nucleotide adenylyltransferase"/>
    <property type="match status" value="1"/>
</dbReference>
<accession>A0A849HTS3</accession>
<feature type="domain" description="Cytidyltransferase-like" evidence="12">
    <location>
        <begin position="23"/>
        <end position="199"/>
    </location>
</feature>
<dbReference type="NCBIfam" id="NF000843">
    <property type="entry name" value="PRK00071.2-2"/>
    <property type="match status" value="1"/>
</dbReference>
<evidence type="ECO:0000313" key="13">
    <source>
        <dbReference type="EMBL" id="NNM70896.1"/>
    </source>
</evidence>
<evidence type="ECO:0000256" key="6">
    <source>
        <dbReference type="ARBA" id="ARBA00022695"/>
    </source>
</evidence>
<keyword evidence="8 11" id="KW-0067">ATP-binding</keyword>
<dbReference type="Gene3D" id="3.40.50.620">
    <property type="entry name" value="HUPs"/>
    <property type="match status" value="1"/>
</dbReference>
<protein>
    <recommendedName>
        <fullName evidence="11">Probable nicotinate-nucleotide adenylyltransferase</fullName>
        <ecNumber evidence="11">2.7.7.18</ecNumber>
    </recommendedName>
    <alternativeName>
        <fullName evidence="11">Deamido-NAD(+) diphosphorylase</fullName>
    </alternativeName>
    <alternativeName>
        <fullName evidence="11">Deamido-NAD(+) pyrophosphorylase</fullName>
    </alternativeName>
    <alternativeName>
        <fullName evidence="11">Nicotinate mononucleotide adenylyltransferase</fullName>
        <shortName evidence="11">NaMN adenylyltransferase</shortName>
    </alternativeName>
</protein>
<evidence type="ECO:0000256" key="7">
    <source>
        <dbReference type="ARBA" id="ARBA00022741"/>
    </source>
</evidence>
<dbReference type="InterPro" id="IPR005248">
    <property type="entry name" value="NadD/NMNAT"/>
</dbReference>
<evidence type="ECO:0000256" key="8">
    <source>
        <dbReference type="ARBA" id="ARBA00022840"/>
    </source>
</evidence>
<comment type="similarity">
    <text evidence="3 11">Belongs to the NadD family.</text>
</comment>
<evidence type="ECO:0000256" key="10">
    <source>
        <dbReference type="ARBA" id="ARBA00048721"/>
    </source>
</evidence>
<evidence type="ECO:0000256" key="1">
    <source>
        <dbReference type="ARBA" id="ARBA00002324"/>
    </source>
</evidence>
<keyword evidence="5 11" id="KW-0808">Transferase</keyword>
<dbReference type="InterPro" id="IPR004821">
    <property type="entry name" value="Cyt_trans-like"/>
</dbReference>
<dbReference type="CDD" id="cd02165">
    <property type="entry name" value="NMNAT"/>
    <property type="match status" value="1"/>
</dbReference>
<dbReference type="PANTHER" id="PTHR39321">
    <property type="entry name" value="NICOTINATE-NUCLEOTIDE ADENYLYLTRANSFERASE-RELATED"/>
    <property type="match status" value="1"/>
</dbReference>